<dbReference type="Pfam" id="PF00595">
    <property type="entry name" value="PDZ"/>
    <property type="match status" value="1"/>
</dbReference>
<evidence type="ECO:0000256" key="8">
    <source>
        <dbReference type="ARBA" id="ARBA00022729"/>
    </source>
</evidence>
<evidence type="ECO:0000256" key="2">
    <source>
        <dbReference type="ARBA" id="ARBA00002610"/>
    </source>
</evidence>
<dbReference type="PANTHER" id="PTHR22939:SF130">
    <property type="entry name" value="PERIPLASMIC SERINE ENDOPROTEASE DEGP-LIKE-RELATED"/>
    <property type="match status" value="1"/>
</dbReference>
<comment type="caution">
    <text evidence="20">The sequence shown here is derived from an EMBL/GenBank/DDBJ whole genome shotgun (WGS) entry which is preliminary data.</text>
</comment>
<evidence type="ECO:0000256" key="7">
    <source>
        <dbReference type="ARBA" id="ARBA00022670"/>
    </source>
</evidence>
<dbReference type="GO" id="GO:0004252">
    <property type="term" value="F:serine-type endopeptidase activity"/>
    <property type="evidence" value="ECO:0007669"/>
    <property type="project" value="InterPro"/>
</dbReference>
<evidence type="ECO:0000256" key="11">
    <source>
        <dbReference type="ARBA" id="ARBA00022801"/>
    </source>
</evidence>
<dbReference type="InterPro" id="IPR001478">
    <property type="entry name" value="PDZ"/>
</dbReference>
<feature type="domain" description="PDZ" evidence="19">
    <location>
        <begin position="273"/>
        <end position="349"/>
    </location>
</feature>
<dbReference type="EC" id="3.4.21.107" evidence="5"/>
<sequence>MGWCKGCKKAVWVRLFVVLLLLPVGGMAAEVAALPDFTRLVKEQMPAVVSISVTQKRKMPSIPGMGPFSQGPDDLPYEELPEFFRRFFEDRGMGPRGPVPRPEPREFETQAQGSGSILTEDGYILTNHHVVEDADEINVRLFDHREFKADVVGSDKRSDIALIKIDASGLPIVKTGTSKDLEIGEWVLAIGSPFGFEMSATAGIVSAKARNISEGDNRFNYVPFIQTDVAINPGNSGGPLFNLDGEVVGVNSIIFSKSGGYMGLSFAIPIEVAMDVVKQVKNGGHVSRGWLGVLIQSVTSDLADSFGMDRPVGALVAEVLKDSPASHSDLQVGDVITEFNGHFVESNSHLPPIVGRTPVGHPVPVKIIREGREMVVQVVIGELPSDDELASVEPQNSDKQVEKATMERLGMTLESIPEEVRESRSIHSGGVFVKQVEAGSVADRYGLQAGDVISRINYVVIEGVDHLLQILDRLPDGKGVPVYVVREKGPIFLALRMPD</sequence>
<dbReference type="CDD" id="cd10839">
    <property type="entry name" value="cpPDZ1_DegP-like"/>
    <property type="match status" value="1"/>
</dbReference>
<keyword evidence="11" id="KW-0378">Hydrolase</keyword>
<feature type="binding site" evidence="16">
    <location>
        <begin position="234"/>
        <end position="236"/>
    </location>
    <ligand>
        <name>substrate</name>
    </ligand>
</feature>
<dbReference type="Gene3D" id="2.40.10.120">
    <property type="match status" value="1"/>
</dbReference>
<dbReference type="FunFam" id="2.40.10.120:FF:000007">
    <property type="entry name" value="Periplasmic serine endoprotease DegP-like"/>
    <property type="match status" value="1"/>
</dbReference>
<comment type="catalytic activity">
    <reaction evidence="1">
        <text>Acts on substrates that are at least partially unfolded. The cleavage site P1 residue is normally between a pair of hydrophobic residues, such as Val-|-Val.</text>
        <dbReference type="EC" id="3.4.21.107"/>
    </reaction>
</comment>
<reference evidence="20 21" key="1">
    <citation type="submission" date="2020-08" db="EMBL/GenBank/DDBJ databases">
        <title>Bridging the membrane lipid divide: bacteria of the FCB group superphylum have the potential to synthesize archaeal ether lipids.</title>
        <authorList>
            <person name="Villanueva L."/>
            <person name="Von Meijenfeldt F.A.B."/>
            <person name="Westbye A.B."/>
            <person name="Yadav S."/>
            <person name="Hopmans E.C."/>
            <person name="Dutilh B.E."/>
            <person name="Sinninghe Damste J.S."/>
        </authorList>
    </citation>
    <scope>NUCLEOTIDE SEQUENCE [LARGE SCALE GENOMIC DNA]</scope>
    <source>
        <strain evidence="20">NIOZ-UU100</strain>
    </source>
</reference>
<dbReference type="InterPro" id="IPR009003">
    <property type="entry name" value="Peptidase_S1_PA"/>
</dbReference>
<dbReference type="Gene3D" id="2.30.42.10">
    <property type="match status" value="2"/>
</dbReference>
<feature type="binding site" evidence="16">
    <location>
        <position position="129"/>
    </location>
    <ligand>
        <name>substrate</name>
    </ligand>
</feature>
<evidence type="ECO:0000256" key="14">
    <source>
        <dbReference type="ARBA" id="ARBA00032850"/>
    </source>
</evidence>
<evidence type="ECO:0000256" key="18">
    <source>
        <dbReference type="SAM" id="SignalP"/>
    </source>
</evidence>
<keyword evidence="10" id="KW-0574">Periplasm</keyword>
<dbReference type="InterPro" id="IPR036034">
    <property type="entry name" value="PDZ_sf"/>
</dbReference>
<accession>A0A8J6P590</accession>
<dbReference type="AlphaFoldDB" id="A0A8J6P590"/>
<dbReference type="SUPFAM" id="SSF50494">
    <property type="entry name" value="Trypsin-like serine proteases"/>
    <property type="match status" value="1"/>
</dbReference>
<dbReference type="Pfam" id="PF13365">
    <property type="entry name" value="Trypsin_2"/>
    <property type="match status" value="1"/>
</dbReference>
<evidence type="ECO:0000313" key="20">
    <source>
        <dbReference type="EMBL" id="MBC8519995.1"/>
    </source>
</evidence>
<feature type="domain" description="PDZ" evidence="19">
    <location>
        <begin position="398"/>
        <end position="466"/>
    </location>
</feature>
<dbReference type="Pfam" id="PF13180">
    <property type="entry name" value="PDZ_2"/>
    <property type="match status" value="1"/>
</dbReference>
<evidence type="ECO:0000256" key="13">
    <source>
        <dbReference type="ARBA" id="ARBA00023016"/>
    </source>
</evidence>
<evidence type="ECO:0000256" key="9">
    <source>
        <dbReference type="ARBA" id="ARBA00022737"/>
    </source>
</evidence>
<evidence type="ECO:0000259" key="19">
    <source>
        <dbReference type="PROSITE" id="PS50106"/>
    </source>
</evidence>
<evidence type="ECO:0000256" key="15">
    <source>
        <dbReference type="PIRSR" id="PIRSR611782-1"/>
    </source>
</evidence>
<evidence type="ECO:0000256" key="10">
    <source>
        <dbReference type="ARBA" id="ARBA00022764"/>
    </source>
</evidence>
<dbReference type="EMBL" id="JACNFK010000031">
    <property type="protein sequence ID" value="MBC8519995.1"/>
    <property type="molecule type" value="Genomic_DNA"/>
</dbReference>
<name>A0A8J6P590_9GAMM</name>
<dbReference type="InterPro" id="IPR011782">
    <property type="entry name" value="Pept_S1C_Do"/>
</dbReference>
<comment type="subcellular location">
    <subcellularLocation>
        <location evidence="3">Periplasm</location>
    </subcellularLocation>
</comment>
<dbReference type="NCBIfam" id="TIGR02037">
    <property type="entry name" value="degP_htrA_DO"/>
    <property type="match status" value="1"/>
</dbReference>
<dbReference type="GO" id="GO:0042597">
    <property type="term" value="C:periplasmic space"/>
    <property type="evidence" value="ECO:0007669"/>
    <property type="project" value="UniProtKB-SubCell"/>
</dbReference>
<keyword evidence="8 18" id="KW-0732">Signal</keyword>
<feature type="active site" description="Charge relay system" evidence="15">
    <location>
        <position position="236"/>
    </location>
</feature>
<protein>
    <recommendedName>
        <fullName evidence="6">Probable periplasmic serine endoprotease DegP-like</fullName>
        <ecNumber evidence="5">3.4.21.107</ecNumber>
    </recommendedName>
    <alternativeName>
        <fullName evidence="14">Protease Do</fullName>
    </alternativeName>
</protein>
<dbReference type="PRINTS" id="PR00834">
    <property type="entry name" value="PROTEASES2C"/>
</dbReference>
<evidence type="ECO:0000256" key="1">
    <source>
        <dbReference type="ARBA" id="ARBA00001772"/>
    </source>
</evidence>
<evidence type="ECO:0000313" key="21">
    <source>
        <dbReference type="Proteomes" id="UP000654401"/>
    </source>
</evidence>
<dbReference type="SMART" id="SM00228">
    <property type="entry name" value="PDZ"/>
    <property type="match status" value="2"/>
</dbReference>
<comment type="similarity">
    <text evidence="4">Belongs to the peptidase S1C family.</text>
</comment>
<keyword evidence="13" id="KW-0346">Stress response</keyword>
<feature type="signal peptide" evidence="18">
    <location>
        <begin position="1"/>
        <end position="28"/>
    </location>
</feature>
<evidence type="ECO:0000256" key="12">
    <source>
        <dbReference type="ARBA" id="ARBA00022825"/>
    </source>
</evidence>
<evidence type="ECO:0000256" key="3">
    <source>
        <dbReference type="ARBA" id="ARBA00004418"/>
    </source>
</evidence>
<feature type="active site" description="Charge relay system" evidence="15">
    <location>
        <position position="129"/>
    </location>
</feature>
<gene>
    <name evidence="20" type="ORF">H8D24_06285</name>
</gene>
<dbReference type="PROSITE" id="PS50106">
    <property type="entry name" value="PDZ"/>
    <property type="match status" value="2"/>
</dbReference>
<proteinExistence type="inferred from homology"/>
<feature type="binding site" evidence="16">
    <location>
        <position position="159"/>
    </location>
    <ligand>
        <name>substrate</name>
    </ligand>
</feature>
<feature type="active site" description="Charge relay system" evidence="15">
    <location>
        <position position="159"/>
    </location>
</feature>
<feature type="chain" id="PRO_5038800431" description="Probable periplasmic serine endoprotease DegP-like" evidence="18">
    <location>
        <begin position="29"/>
        <end position="499"/>
    </location>
</feature>
<evidence type="ECO:0000256" key="6">
    <source>
        <dbReference type="ARBA" id="ARBA00013958"/>
    </source>
</evidence>
<organism evidence="20 21">
    <name type="scientific">Candidatus Thiopontia autotrophica</name>
    <dbReference type="NCBI Taxonomy" id="2841688"/>
    <lineage>
        <taxon>Bacteria</taxon>
        <taxon>Pseudomonadati</taxon>
        <taxon>Pseudomonadota</taxon>
        <taxon>Gammaproteobacteria</taxon>
        <taxon>Candidatus Thiopontia</taxon>
    </lineage>
</organism>
<dbReference type="Proteomes" id="UP000654401">
    <property type="component" value="Unassembled WGS sequence"/>
</dbReference>
<keyword evidence="12" id="KW-0720">Serine protease</keyword>
<keyword evidence="9" id="KW-0677">Repeat</keyword>
<evidence type="ECO:0000256" key="4">
    <source>
        <dbReference type="ARBA" id="ARBA00010541"/>
    </source>
</evidence>
<keyword evidence="7" id="KW-0645">Protease</keyword>
<feature type="region of interest" description="Disordered" evidence="17">
    <location>
        <begin position="92"/>
        <end position="113"/>
    </location>
</feature>
<evidence type="ECO:0000256" key="5">
    <source>
        <dbReference type="ARBA" id="ARBA00013035"/>
    </source>
</evidence>
<dbReference type="SUPFAM" id="SSF50156">
    <property type="entry name" value="PDZ domain-like"/>
    <property type="match status" value="2"/>
</dbReference>
<dbReference type="InterPro" id="IPR001940">
    <property type="entry name" value="Peptidase_S1C"/>
</dbReference>
<evidence type="ECO:0000256" key="17">
    <source>
        <dbReference type="SAM" id="MobiDB-lite"/>
    </source>
</evidence>
<dbReference type="PANTHER" id="PTHR22939">
    <property type="entry name" value="SERINE PROTEASE FAMILY S1C HTRA-RELATED"/>
    <property type="match status" value="1"/>
</dbReference>
<evidence type="ECO:0000256" key="16">
    <source>
        <dbReference type="PIRSR" id="PIRSR611782-2"/>
    </source>
</evidence>
<comment type="function">
    <text evidence="2">Might be efficient in the degradation of transiently denatured and unfolded proteins which accumulate in the periplasm following stress conditions.</text>
</comment>
<dbReference type="GO" id="GO:0006508">
    <property type="term" value="P:proteolysis"/>
    <property type="evidence" value="ECO:0007669"/>
    <property type="project" value="UniProtKB-KW"/>
</dbReference>